<accession>A0ABN8S891</accession>
<evidence type="ECO:0000313" key="4">
    <source>
        <dbReference type="EMBL" id="CAH3187793.1"/>
    </source>
</evidence>
<dbReference type="InterPro" id="IPR035991">
    <property type="entry name" value="Casein_kinase_II_beta-like"/>
</dbReference>
<organism evidence="4 5">
    <name type="scientific">Porites evermanni</name>
    <dbReference type="NCBI Taxonomy" id="104178"/>
    <lineage>
        <taxon>Eukaryota</taxon>
        <taxon>Metazoa</taxon>
        <taxon>Cnidaria</taxon>
        <taxon>Anthozoa</taxon>
        <taxon>Hexacorallia</taxon>
        <taxon>Scleractinia</taxon>
        <taxon>Fungiina</taxon>
        <taxon>Poritidae</taxon>
        <taxon>Porites</taxon>
    </lineage>
</organism>
<dbReference type="EMBL" id="CALNXI010001074">
    <property type="protein sequence ID" value="CAH3154276.1"/>
    <property type="molecule type" value="Genomic_DNA"/>
</dbReference>
<gene>
    <name evidence="3" type="ORF">PEVE_00001371</name>
    <name evidence="4" type="ORF">PEVE_00017918</name>
</gene>
<dbReference type="PRINTS" id="PR00472">
    <property type="entry name" value="CASNKINASEII"/>
</dbReference>
<dbReference type="PANTHER" id="PTHR11740">
    <property type="entry name" value="CASEIN KINASE II SUBUNIT BETA"/>
    <property type="match status" value="1"/>
</dbReference>
<dbReference type="Proteomes" id="UP001159427">
    <property type="component" value="Unassembled WGS sequence"/>
</dbReference>
<dbReference type="InterPro" id="IPR016149">
    <property type="entry name" value="Casein_kin_II_reg-sub_N"/>
</dbReference>
<comment type="subunit">
    <text evidence="2">Tetramer of two alpha and two beta subunits.</text>
</comment>
<dbReference type="Gene3D" id="2.20.25.20">
    <property type="match status" value="1"/>
</dbReference>
<keyword evidence="5" id="KW-1185">Reference proteome</keyword>
<proteinExistence type="inferred from homology"/>
<dbReference type="SUPFAM" id="SSF57798">
    <property type="entry name" value="Casein kinase II beta subunit"/>
    <property type="match status" value="1"/>
</dbReference>
<comment type="similarity">
    <text evidence="1 2">Belongs to the casein kinase 2 subunit beta family.</text>
</comment>
<comment type="caution">
    <text evidence="4">The sequence shown here is derived from an EMBL/GenBank/DDBJ whole genome shotgun (WGS) entry which is preliminary data.</text>
</comment>
<sequence length="255" mass="29141">MDDSTSSSWVHRFCTELGNDFFCEVDKDFIKDFSNLVGLEEQVCPFEQALDIILDKPLRSETISKGIANGSIKMPTCTIKEKSLNKIAEKLYSLIHARFILSDRGCNKMLYKYLQGDFGHCPRVLCSNSNVLPVGMSDKPGEETVKVYCPRCSEVYSPRLLKHSYVDGAGFGRSFPHMFFMVFPEYRPLKSTEKYTPRLHGFKIHPSAYTSPFQVKRSKVAQYPVRFNGGTPYRKPFSLTNVIMSFTKYEGHSFN</sequence>
<dbReference type="Gene3D" id="1.10.1820.10">
    <property type="entry name" value="protein kinase ck2 holoenzyme, chain C, domain 1"/>
    <property type="match status" value="1"/>
</dbReference>
<protein>
    <recommendedName>
        <fullName evidence="2">Casein kinase II subunit beta</fullName>
        <shortName evidence="2">CK II beta</shortName>
    </recommendedName>
</protein>
<dbReference type="InterPro" id="IPR000704">
    <property type="entry name" value="Casein_kinase_II_reg-sub"/>
</dbReference>
<evidence type="ECO:0000256" key="2">
    <source>
        <dbReference type="RuleBase" id="RU361268"/>
    </source>
</evidence>
<dbReference type="Pfam" id="PF01214">
    <property type="entry name" value="CK_II_beta"/>
    <property type="match status" value="1"/>
</dbReference>
<dbReference type="EMBL" id="CALNXI010002449">
    <property type="protein sequence ID" value="CAH3187793.1"/>
    <property type="molecule type" value="Genomic_DNA"/>
</dbReference>
<evidence type="ECO:0000256" key="1">
    <source>
        <dbReference type="ARBA" id="ARBA00006941"/>
    </source>
</evidence>
<dbReference type="SMART" id="SM01085">
    <property type="entry name" value="CK_II_beta"/>
    <property type="match status" value="1"/>
</dbReference>
<reference evidence="4 5" key="1">
    <citation type="submission" date="2022-05" db="EMBL/GenBank/DDBJ databases">
        <authorList>
            <consortium name="Genoscope - CEA"/>
            <person name="William W."/>
        </authorList>
    </citation>
    <scope>NUCLEOTIDE SEQUENCE [LARGE SCALE GENOMIC DNA]</scope>
</reference>
<dbReference type="PANTHER" id="PTHR11740:SF0">
    <property type="entry name" value="CASEIN KINASE II SUBUNIT BETA"/>
    <property type="match status" value="1"/>
</dbReference>
<evidence type="ECO:0000313" key="5">
    <source>
        <dbReference type="Proteomes" id="UP001159427"/>
    </source>
</evidence>
<dbReference type="PROSITE" id="PS01101">
    <property type="entry name" value="CK2_BETA"/>
    <property type="match status" value="1"/>
</dbReference>
<evidence type="ECO:0000313" key="3">
    <source>
        <dbReference type="EMBL" id="CAH3154276.1"/>
    </source>
</evidence>
<name>A0ABN8S891_9CNID</name>